<keyword evidence="2" id="KW-1185">Reference proteome</keyword>
<comment type="caution">
    <text evidence="1">The sequence shown here is derived from an EMBL/GenBank/DDBJ whole genome shotgun (WGS) entry which is preliminary data.</text>
</comment>
<protein>
    <submittedName>
        <fullName evidence="1">Uncharacterized protein</fullName>
    </submittedName>
</protein>
<dbReference type="EMBL" id="BMXA01000001">
    <property type="protein sequence ID" value="GHA01116.1"/>
    <property type="molecule type" value="Genomic_DNA"/>
</dbReference>
<sequence>MVTTNADQTNVVGPALLMNWLTTGKAKRSTRCIDFKTHSTMRTIKTSDGMAGKSRFTSRFKSKEGTG</sequence>
<gene>
    <name evidence="1" type="ORF">GCM10008090_07770</name>
</gene>
<reference evidence="1" key="1">
    <citation type="journal article" date="2014" name="Int. J. Syst. Evol. Microbiol.">
        <title>Complete genome sequence of Corynebacterium casei LMG S-19264T (=DSM 44701T), isolated from a smear-ripened cheese.</title>
        <authorList>
            <consortium name="US DOE Joint Genome Institute (JGI-PGF)"/>
            <person name="Walter F."/>
            <person name="Albersmeier A."/>
            <person name="Kalinowski J."/>
            <person name="Ruckert C."/>
        </authorList>
    </citation>
    <scope>NUCLEOTIDE SEQUENCE</scope>
    <source>
        <strain evidence="1">KCTC 12711</strain>
    </source>
</reference>
<dbReference type="Proteomes" id="UP000614811">
    <property type="component" value="Unassembled WGS sequence"/>
</dbReference>
<evidence type="ECO:0000313" key="2">
    <source>
        <dbReference type="Proteomes" id="UP000614811"/>
    </source>
</evidence>
<accession>A0A918RJC4</accession>
<evidence type="ECO:0000313" key="1">
    <source>
        <dbReference type="EMBL" id="GHA01116.1"/>
    </source>
</evidence>
<name>A0A918RJC4_9GAMM</name>
<dbReference type="AlphaFoldDB" id="A0A918RJC4"/>
<proteinExistence type="predicted"/>
<organism evidence="1 2">
    <name type="scientific">Arenicella chitinivorans</name>
    <dbReference type="NCBI Taxonomy" id="1329800"/>
    <lineage>
        <taxon>Bacteria</taxon>
        <taxon>Pseudomonadati</taxon>
        <taxon>Pseudomonadota</taxon>
        <taxon>Gammaproteobacteria</taxon>
        <taxon>Arenicellales</taxon>
        <taxon>Arenicellaceae</taxon>
        <taxon>Arenicella</taxon>
    </lineage>
</organism>
<reference evidence="1" key="2">
    <citation type="submission" date="2020-09" db="EMBL/GenBank/DDBJ databases">
        <authorList>
            <person name="Sun Q."/>
            <person name="Kim S."/>
        </authorList>
    </citation>
    <scope>NUCLEOTIDE SEQUENCE</scope>
    <source>
        <strain evidence="1">KCTC 12711</strain>
    </source>
</reference>